<dbReference type="Gene3D" id="3.40.395.10">
    <property type="entry name" value="Adenoviral Proteinase, Chain A"/>
    <property type="match status" value="2"/>
</dbReference>
<gene>
    <name evidence="1" type="ORF">ACHAXA_007197</name>
</gene>
<keyword evidence="2" id="KW-1185">Reference proteome</keyword>
<organism evidence="1 2">
    <name type="scientific">Cyclostephanos tholiformis</name>
    <dbReference type="NCBI Taxonomy" id="382380"/>
    <lineage>
        <taxon>Eukaryota</taxon>
        <taxon>Sar</taxon>
        <taxon>Stramenopiles</taxon>
        <taxon>Ochrophyta</taxon>
        <taxon>Bacillariophyta</taxon>
        <taxon>Coscinodiscophyceae</taxon>
        <taxon>Thalassiosirophycidae</taxon>
        <taxon>Stephanodiscales</taxon>
        <taxon>Stephanodiscaceae</taxon>
        <taxon>Cyclostephanos</taxon>
    </lineage>
</organism>
<name>A0ABD3SG36_9STRA</name>
<protein>
    <submittedName>
        <fullName evidence="1">Uncharacterized protein</fullName>
    </submittedName>
</protein>
<reference evidence="1 2" key="1">
    <citation type="submission" date="2024-10" db="EMBL/GenBank/DDBJ databases">
        <title>Updated reference genomes for cyclostephanoid diatoms.</title>
        <authorList>
            <person name="Roberts W.R."/>
            <person name="Alverson A.J."/>
        </authorList>
    </citation>
    <scope>NUCLEOTIDE SEQUENCE [LARGE SCALE GENOMIC DNA]</scope>
    <source>
        <strain evidence="1 2">AJA228-03</strain>
    </source>
</reference>
<sequence length="126" mass="14195">MKLLQPLSAKELNVVDGAMMGSDSNIIVRSIISRGGDSVQRGSMRTLLPGTWLNDKVINYFLKNCLAGHDEKEAKKIQYYDSLGGTDLVRMKGLLEYVKDEYKVKHDGEDMDATEWELVSCKRNIP</sequence>
<dbReference type="Proteomes" id="UP001530377">
    <property type="component" value="Unassembled WGS sequence"/>
</dbReference>
<proteinExistence type="predicted"/>
<accession>A0ABD3SG36</accession>
<dbReference type="SUPFAM" id="SSF54001">
    <property type="entry name" value="Cysteine proteinases"/>
    <property type="match status" value="1"/>
</dbReference>
<comment type="caution">
    <text evidence="1">The sequence shown here is derived from an EMBL/GenBank/DDBJ whole genome shotgun (WGS) entry which is preliminary data.</text>
</comment>
<evidence type="ECO:0000313" key="2">
    <source>
        <dbReference type="Proteomes" id="UP001530377"/>
    </source>
</evidence>
<dbReference type="AlphaFoldDB" id="A0ABD3SG36"/>
<evidence type="ECO:0000313" key="1">
    <source>
        <dbReference type="EMBL" id="KAL3823519.1"/>
    </source>
</evidence>
<dbReference type="EMBL" id="JALLPB020000035">
    <property type="protein sequence ID" value="KAL3823519.1"/>
    <property type="molecule type" value="Genomic_DNA"/>
</dbReference>
<dbReference type="InterPro" id="IPR038765">
    <property type="entry name" value="Papain-like_cys_pep_sf"/>
</dbReference>